<keyword evidence="3" id="KW-1185">Reference proteome</keyword>
<name>A0ABP9LM21_9GAMM</name>
<protein>
    <recommendedName>
        <fullName evidence="4">DUF4381 domain-containing protein</fullName>
    </recommendedName>
</protein>
<evidence type="ECO:0000256" key="1">
    <source>
        <dbReference type="SAM" id="Phobius"/>
    </source>
</evidence>
<evidence type="ECO:0000313" key="3">
    <source>
        <dbReference type="Proteomes" id="UP001501083"/>
    </source>
</evidence>
<feature type="transmembrane region" description="Helical" evidence="1">
    <location>
        <begin position="25"/>
        <end position="43"/>
    </location>
</feature>
<organism evidence="2 3">
    <name type="scientific">Lysobacter panacisoli</name>
    <dbReference type="NCBI Taxonomy" id="1255263"/>
    <lineage>
        <taxon>Bacteria</taxon>
        <taxon>Pseudomonadati</taxon>
        <taxon>Pseudomonadota</taxon>
        <taxon>Gammaproteobacteria</taxon>
        <taxon>Lysobacterales</taxon>
        <taxon>Lysobacteraceae</taxon>
        <taxon>Lysobacter</taxon>
    </lineage>
</organism>
<proteinExistence type="predicted"/>
<dbReference type="Pfam" id="PF14316">
    <property type="entry name" value="DUF4381"/>
    <property type="match status" value="1"/>
</dbReference>
<comment type="caution">
    <text evidence="2">The sequence shown here is derived from an EMBL/GenBank/DDBJ whole genome shotgun (WGS) entry which is preliminary data.</text>
</comment>
<gene>
    <name evidence="2" type="ORF">GCM10025759_26780</name>
</gene>
<dbReference type="EMBL" id="BAABKY010000002">
    <property type="protein sequence ID" value="GAA5079018.1"/>
    <property type="molecule type" value="Genomic_DNA"/>
</dbReference>
<dbReference type="Proteomes" id="UP001501083">
    <property type="component" value="Unassembled WGS sequence"/>
</dbReference>
<evidence type="ECO:0000313" key="2">
    <source>
        <dbReference type="EMBL" id="GAA5079018.1"/>
    </source>
</evidence>
<dbReference type="InterPro" id="IPR025489">
    <property type="entry name" value="DUF4381"/>
</dbReference>
<reference evidence="3" key="1">
    <citation type="journal article" date="2019" name="Int. J. Syst. Evol. Microbiol.">
        <title>The Global Catalogue of Microorganisms (GCM) 10K type strain sequencing project: providing services to taxonomists for standard genome sequencing and annotation.</title>
        <authorList>
            <consortium name="The Broad Institute Genomics Platform"/>
            <consortium name="The Broad Institute Genome Sequencing Center for Infectious Disease"/>
            <person name="Wu L."/>
            <person name="Ma J."/>
        </authorList>
    </citation>
    <scope>NUCLEOTIDE SEQUENCE [LARGE SCALE GENOMIC DNA]</scope>
    <source>
        <strain evidence="3">JCM 19212</strain>
    </source>
</reference>
<sequence length="164" mass="18882">MAATTLVLRDIHQTAAPPWWPPAPGWWVVIAIVLALVVAYAWWRRRETRRRQAIARWFDGELDAATSAPAQIAAMSELLRRAGRRRDPRADRLHGEEWLVFLDDVEPVARRRRGSHGRTPVRVFSEGDGRLLLDGAFRRDVDAARVDALRRLARERFLRWMGAS</sequence>
<dbReference type="RefSeq" id="WP_158984367.1">
    <property type="nucleotide sequence ID" value="NZ_BAABKY010000002.1"/>
</dbReference>
<keyword evidence="1" id="KW-0472">Membrane</keyword>
<keyword evidence="1" id="KW-1133">Transmembrane helix</keyword>
<evidence type="ECO:0008006" key="4">
    <source>
        <dbReference type="Google" id="ProtNLM"/>
    </source>
</evidence>
<keyword evidence="1" id="KW-0812">Transmembrane</keyword>
<accession>A0ABP9LM21</accession>